<sequence>MERVDLDQVSWALFSVDVELNGSIVRADSDPGVIQWSGSARYTVGAEDYDEQDFPEGEDAPRWDTAIAKGRALSLHEQQQDYACWSVLQMSGVLVDLGTLVGDVVEQLDSISADYEAFSPVFAGNELHPDLLEMVEGFGNRVVLIDRVNLAPAWRGAGGVGRVLISRILGLFTSTDTGVVATIPYPIVLFDESARLDLEQHPRFGEELERVRRVWASIGFRPYRNDIWVMDPAKVHHDNGVRAIEARLPGLR</sequence>
<dbReference type="Proteomes" id="UP001601444">
    <property type="component" value="Unassembled WGS sequence"/>
</dbReference>
<reference evidence="1 2" key="1">
    <citation type="submission" date="2024-10" db="EMBL/GenBank/DDBJ databases">
        <title>The Natural Products Discovery Center: Release of the First 8490 Sequenced Strains for Exploring Actinobacteria Biosynthetic Diversity.</title>
        <authorList>
            <person name="Kalkreuter E."/>
            <person name="Kautsar S.A."/>
            <person name="Yang D."/>
            <person name="Bader C.D."/>
            <person name="Teijaro C.N."/>
            <person name="Fluegel L."/>
            <person name="Davis C.M."/>
            <person name="Simpson J.R."/>
            <person name="Lauterbach L."/>
            <person name="Steele A.D."/>
            <person name="Gui C."/>
            <person name="Meng S."/>
            <person name="Li G."/>
            <person name="Viehrig K."/>
            <person name="Ye F."/>
            <person name="Su P."/>
            <person name="Kiefer A.F."/>
            <person name="Nichols A."/>
            <person name="Cepeda A.J."/>
            <person name="Yan W."/>
            <person name="Fan B."/>
            <person name="Jiang Y."/>
            <person name="Adhikari A."/>
            <person name="Zheng C.-J."/>
            <person name="Schuster L."/>
            <person name="Cowan T.M."/>
            <person name="Smanski M.J."/>
            <person name="Chevrette M.G."/>
            <person name="De Carvalho L.P.S."/>
            <person name="Shen B."/>
        </authorList>
    </citation>
    <scope>NUCLEOTIDE SEQUENCE [LARGE SCALE GENOMIC DNA]</scope>
    <source>
        <strain evidence="1 2">NPDC004045</strain>
    </source>
</reference>
<gene>
    <name evidence="1" type="ORF">ACFYTF_28140</name>
</gene>
<proteinExistence type="predicted"/>
<protein>
    <submittedName>
        <fullName evidence="1">Uncharacterized protein</fullName>
    </submittedName>
</protein>
<dbReference type="EMBL" id="JBIAMX010000025">
    <property type="protein sequence ID" value="MFF0546712.1"/>
    <property type="molecule type" value="Genomic_DNA"/>
</dbReference>
<accession>A0ABW6PWA7</accession>
<comment type="caution">
    <text evidence="1">The sequence shown here is derived from an EMBL/GenBank/DDBJ whole genome shotgun (WGS) entry which is preliminary data.</text>
</comment>
<evidence type="ECO:0000313" key="1">
    <source>
        <dbReference type="EMBL" id="MFF0546712.1"/>
    </source>
</evidence>
<organism evidence="1 2">
    <name type="scientific">Nocardia thailandica</name>
    <dbReference type="NCBI Taxonomy" id="257275"/>
    <lineage>
        <taxon>Bacteria</taxon>
        <taxon>Bacillati</taxon>
        <taxon>Actinomycetota</taxon>
        <taxon>Actinomycetes</taxon>
        <taxon>Mycobacteriales</taxon>
        <taxon>Nocardiaceae</taxon>
        <taxon>Nocardia</taxon>
    </lineage>
</organism>
<name>A0ABW6PWA7_9NOCA</name>
<dbReference type="RefSeq" id="WP_280302090.1">
    <property type="nucleotide sequence ID" value="NZ_JBIAMX010000025.1"/>
</dbReference>
<keyword evidence="2" id="KW-1185">Reference proteome</keyword>
<evidence type="ECO:0000313" key="2">
    <source>
        <dbReference type="Proteomes" id="UP001601444"/>
    </source>
</evidence>